<comment type="caution">
    <text evidence="2">The sequence shown here is derived from an EMBL/GenBank/DDBJ whole genome shotgun (WGS) entry which is preliminary data.</text>
</comment>
<dbReference type="AlphaFoldDB" id="A0ABD3H6A5"/>
<dbReference type="PANTHER" id="PTHR47027">
    <property type="entry name" value="REVERSE TRANSCRIPTASE DOMAIN-CONTAINING PROTEIN"/>
    <property type="match status" value="1"/>
</dbReference>
<name>A0ABD3H6A5_9MARC</name>
<dbReference type="Proteomes" id="UP001633002">
    <property type="component" value="Unassembled WGS sequence"/>
</dbReference>
<dbReference type="InterPro" id="IPR043502">
    <property type="entry name" value="DNA/RNA_pol_sf"/>
</dbReference>
<sequence length="195" mass="22371">METAKRSKKELFVLFIDFSKAFDSISRSLLWEKLSRLEIPQSLLHAIALLYQNVRVKISKTDPGVESTLGVIQGCPLSPTLFGLVLDDLFWQDTKDDRGVKLGDAVVRMLLFADDVVFVSNSAERLRSQIEQLEHFCSWSQMNVNLLKTKWLRVGRGSPVDFYFQEKRISECYYITAIDEARKATLEELTSRAED</sequence>
<reference evidence="2 3" key="1">
    <citation type="submission" date="2024-09" db="EMBL/GenBank/DDBJ databases">
        <title>Chromosome-scale assembly of Riccia sorocarpa.</title>
        <authorList>
            <person name="Paukszto L."/>
        </authorList>
    </citation>
    <scope>NUCLEOTIDE SEQUENCE [LARGE SCALE GENOMIC DNA]</scope>
    <source>
        <strain evidence="2">LP-2024</strain>
        <tissue evidence="2">Aerial parts of the thallus</tissue>
    </source>
</reference>
<protein>
    <recommendedName>
        <fullName evidence="1">Reverse transcriptase domain-containing protein</fullName>
    </recommendedName>
</protein>
<dbReference type="InterPro" id="IPR000477">
    <property type="entry name" value="RT_dom"/>
</dbReference>
<proteinExistence type="predicted"/>
<dbReference type="Pfam" id="PF00078">
    <property type="entry name" value="RVT_1"/>
    <property type="match status" value="1"/>
</dbReference>
<feature type="domain" description="Reverse transcriptase" evidence="1">
    <location>
        <begin position="1"/>
        <end position="176"/>
    </location>
</feature>
<dbReference type="PROSITE" id="PS50878">
    <property type="entry name" value="RT_POL"/>
    <property type="match status" value="1"/>
</dbReference>
<dbReference type="EMBL" id="JBJQOH010000005">
    <property type="protein sequence ID" value="KAL3686376.1"/>
    <property type="molecule type" value="Genomic_DNA"/>
</dbReference>
<gene>
    <name evidence="2" type="ORF">R1sor_008950</name>
</gene>
<accession>A0ABD3H6A5</accession>
<evidence type="ECO:0000259" key="1">
    <source>
        <dbReference type="PROSITE" id="PS50878"/>
    </source>
</evidence>
<dbReference type="PANTHER" id="PTHR47027:SF20">
    <property type="entry name" value="REVERSE TRANSCRIPTASE-LIKE PROTEIN WITH RNA-DIRECTED DNA POLYMERASE DOMAIN"/>
    <property type="match status" value="1"/>
</dbReference>
<organism evidence="2 3">
    <name type="scientific">Riccia sorocarpa</name>
    <dbReference type="NCBI Taxonomy" id="122646"/>
    <lineage>
        <taxon>Eukaryota</taxon>
        <taxon>Viridiplantae</taxon>
        <taxon>Streptophyta</taxon>
        <taxon>Embryophyta</taxon>
        <taxon>Marchantiophyta</taxon>
        <taxon>Marchantiopsida</taxon>
        <taxon>Marchantiidae</taxon>
        <taxon>Marchantiales</taxon>
        <taxon>Ricciaceae</taxon>
        <taxon>Riccia</taxon>
    </lineage>
</organism>
<dbReference type="SUPFAM" id="SSF56672">
    <property type="entry name" value="DNA/RNA polymerases"/>
    <property type="match status" value="1"/>
</dbReference>
<evidence type="ECO:0000313" key="3">
    <source>
        <dbReference type="Proteomes" id="UP001633002"/>
    </source>
</evidence>
<evidence type="ECO:0000313" key="2">
    <source>
        <dbReference type="EMBL" id="KAL3686376.1"/>
    </source>
</evidence>
<keyword evidence="3" id="KW-1185">Reference proteome</keyword>